<name>A0A0C9UPZ8_SPHS4</name>
<dbReference type="Proteomes" id="UP000054279">
    <property type="component" value="Unassembled WGS sequence"/>
</dbReference>
<dbReference type="OrthoDB" id="2369050at2759"/>
<dbReference type="AlphaFoldDB" id="A0A0C9UPZ8"/>
<keyword evidence="3" id="KW-1185">Reference proteome</keyword>
<evidence type="ECO:0000256" key="1">
    <source>
        <dbReference type="SAM" id="MobiDB-lite"/>
    </source>
</evidence>
<sequence length="618" mass="68773">MLLTTRQAARQALQALPTLNTTAGHNPTNEDTFLSPLTPYPDSMSSQILDEDHKSENVPPSPSLSLSLPPTNLLSSLLPEIIDNERSHSTPSGSSNQQIEGLPHPYRRTCRSPYPPELDSSMQHGSQARIDALSLEQYLKELASLVLEKNWDLKIRQQVLSSKQGEHEFIDWKIEVENLNRILTTTAPTLALKPDALKNQPEANDFACNTHCTERKTLLSCLSEPNTSHHQQQSASLSPAGSSKCIPRLTDLKRALLDKHDGCTRCCKFYVGHHVVDCPMTANNTWPDHASYIPLMESIARSAKPGTSATAPRIAVAFAHQVAQDEDTESYVTPPEPIVFTVPHLYARLEITGPSVEEFPLSIQALLDISCPSVMISAELVTQLGLRHFNLPPEEDNLLSLSDAPLRCQEAKVHKGLPIPLILGMLFLSAEHIVIDAESCTAIKKHNKHDLYKPPPLTPKKVWPPKPPNIFNAPAPALTGYLLPESLMAAVKERIEVLADQLLMSEKDAEYKVKFADRFPLQLPDTTDIPKHIFHCIRLKDPNKVPKSRGYTAPKKYHDSWKILLDEHLAAGCIQPSSSKYSSPAFCTPKHLEGMIDLMANPQWVNDYQELTQETSHY</sequence>
<dbReference type="HOGENOM" id="CLU_442248_0_0_1"/>
<feature type="compositionally biased region" description="Polar residues" evidence="1">
    <location>
        <begin position="17"/>
        <end position="32"/>
    </location>
</feature>
<reference evidence="2 3" key="1">
    <citation type="submission" date="2014-06" db="EMBL/GenBank/DDBJ databases">
        <title>Evolutionary Origins and Diversification of the Mycorrhizal Mutualists.</title>
        <authorList>
            <consortium name="DOE Joint Genome Institute"/>
            <consortium name="Mycorrhizal Genomics Consortium"/>
            <person name="Kohler A."/>
            <person name="Kuo A."/>
            <person name="Nagy L.G."/>
            <person name="Floudas D."/>
            <person name="Copeland A."/>
            <person name="Barry K.W."/>
            <person name="Cichocki N."/>
            <person name="Veneault-Fourrey C."/>
            <person name="LaButti K."/>
            <person name="Lindquist E.A."/>
            <person name="Lipzen A."/>
            <person name="Lundell T."/>
            <person name="Morin E."/>
            <person name="Murat C."/>
            <person name="Riley R."/>
            <person name="Ohm R."/>
            <person name="Sun H."/>
            <person name="Tunlid A."/>
            <person name="Henrissat B."/>
            <person name="Grigoriev I.V."/>
            <person name="Hibbett D.S."/>
            <person name="Martin F."/>
        </authorList>
    </citation>
    <scope>NUCLEOTIDE SEQUENCE [LARGE SCALE GENOMIC DNA]</scope>
    <source>
        <strain evidence="2 3">SS14</strain>
    </source>
</reference>
<evidence type="ECO:0000313" key="2">
    <source>
        <dbReference type="EMBL" id="KIJ44948.1"/>
    </source>
</evidence>
<dbReference type="EMBL" id="KN837114">
    <property type="protein sequence ID" value="KIJ44948.1"/>
    <property type="molecule type" value="Genomic_DNA"/>
</dbReference>
<dbReference type="InterPro" id="IPR043502">
    <property type="entry name" value="DNA/RNA_pol_sf"/>
</dbReference>
<evidence type="ECO:0000313" key="3">
    <source>
        <dbReference type="Proteomes" id="UP000054279"/>
    </source>
</evidence>
<feature type="region of interest" description="Disordered" evidence="1">
    <location>
        <begin position="84"/>
        <end position="105"/>
    </location>
</feature>
<accession>A0A0C9UPZ8</accession>
<gene>
    <name evidence="2" type="ORF">M422DRAFT_251569</name>
</gene>
<proteinExistence type="predicted"/>
<dbReference type="Gene3D" id="3.10.10.10">
    <property type="entry name" value="HIV Type 1 Reverse Transcriptase, subunit A, domain 1"/>
    <property type="match status" value="1"/>
</dbReference>
<feature type="compositionally biased region" description="Polar residues" evidence="1">
    <location>
        <begin position="89"/>
        <end position="99"/>
    </location>
</feature>
<protein>
    <submittedName>
        <fullName evidence="2">Uncharacterized protein</fullName>
    </submittedName>
</protein>
<feature type="region of interest" description="Disordered" evidence="1">
    <location>
        <begin position="16"/>
        <end position="70"/>
    </location>
</feature>
<dbReference type="SUPFAM" id="SSF56672">
    <property type="entry name" value="DNA/RNA polymerases"/>
    <property type="match status" value="1"/>
</dbReference>
<organism evidence="2 3">
    <name type="scientific">Sphaerobolus stellatus (strain SS14)</name>
    <dbReference type="NCBI Taxonomy" id="990650"/>
    <lineage>
        <taxon>Eukaryota</taxon>
        <taxon>Fungi</taxon>
        <taxon>Dikarya</taxon>
        <taxon>Basidiomycota</taxon>
        <taxon>Agaricomycotina</taxon>
        <taxon>Agaricomycetes</taxon>
        <taxon>Phallomycetidae</taxon>
        <taxon>Geastrales</taxon>
        <taxon>Sphaerobolaceae</taxon>
        <taxon>Sphaerobolus</taxon>
    </lineage>
</organism>